<comment type="caution">
    <text evidence="2">The sequence shown here is derived from an EMBL/GenBank/DDBJ whole genome shotgun (WGS) entry which is preliminary data.</text>
</comment>
<feature type="region of interest" description="Disordered" evidence="1">
    <location>
        <begin position="181"/>
        <end position="257"/>
    </location>
</feature>
<keyword evidence="3" id="KW-1185">Reference proteome</keyword>
<feature type="compositionally biased region" description="Low complexity" evidence="1">
    <location>
        <begin position="1009"/>
        <end position="1022"/>
    </location>
</feature>
<feature type="compositionally biased region" description="Polar residues" evidence="1">
    <location>
        <begin position="886"/>
        <end position="914"/>
    </location>
</feature>
<dbReference type="AlphaFoldDB" id="A0AAV5QG05"/>
<organism evidence="2 3">
    <name type="scientific">Saccharomycopsis crataegensis</name>
    <dbReference type="NCBI Taxonomy" id="43959"/>
    <lineage>
        <taxon>Eukaryota</taxon>
        <taxon>Fungi</taxon>
        <taxon>Dikarya</taxon>
        <taxon>Ascomycota</taxon>
        <taxon>Saccharomycotina</taxon>
        <taxon>Saccharomycetes</taxon>
        <taxon>Saccharomycopsidaceae</taxon>
        <taxon>Saccharomycopsis</taxon>
    </lineage>
</organism>
<feature type="region of interest" description="Disordered" evidence="1">
    <location>
        <begin position="526"/>
        <end position="558"/>
    </location>
</feature>
<accession>A0AAV5QG05</accession>
<feature type="region of interest" description="Disordered" evidence="1">
    <location>
        <begin position="98"/>
        <end position="164"/>
    </location>
</feature>
<feature type="compositionally biased region" description="Low complexity" evidence="1">
    <location>
        <begin position="364"/>
        <end position="379"/>
    </location>
</feature>
<feature type="region of interest" description="Disordered" evidence="1">
    <location>
        <begin position="949"/>
        <end position="1079"/>
    </location>
</feature>
<protein>
    <submittedName>
        <fullName evidence="2">Bni4 protein</fullName>
    </submittedName>
</protein>
<feature type="compositionally biased region" description="Basic and acidic residues" evidence="1">
    <location>
        <begin position="762"/>
        <end position="773"/>
    </location>
</feature>
<proteinExistence type="predicted"/>
<dbReference type="Proteomes" id="UP001360560">
    <property type="component" value="Unassembled WGS sequence"/>
</dbReference>
<dbReference type="GeneID" id="90071556"/>
<evidence type="ECO:0000256" key="1">
    <source>
        <dbReference type="SAM" id="MobiDB-lite"/>
    </source>
</evidence>
<feature type="compositionally biased region" description="Low complexity" evidence="1">
    <location>
        <begin position="51"/>
        <end position="63"/>
    </location>
</feature>
<dbReference type="GO" id="GO:0003779">
    <property type="term" value="F:actin binding"/>
    <property type="evidence" value="ECO:0007669"/>
    <property type="project" value="TreeGrafter"/>
</dbReference>
<feature type="region of interest" description="Disordered" evidence="1">
    <location>
        <begin position="413"/>
        <end position="432"/>
    </location>
</feature>
<dbReference type="GO" id="GO:0030036">
    <property type="term" value="P:actin cytoskeleton organization"/>
    <property type="evidence" value="ECO:0007669"/>
    <property type="project" value="TreeGrafter"/>
</dbReference>
<feature type="region of interest" description="Disordered" evidence="1">
    <location>
        <begin position="345"/>
        <end position="404"/>
    </location>
</feature>
<evidence type="ECO:0000313" key="3">
    <source>
        <dbReference type="Proteomes" id="UP001360560"/>
    </source>
</evidence>
<evidence type="ECO:0000313" key="2">
    <source>
        <dbReference type="EMBL" id="GMM33577.1"/>
    </source>
</evidence>
<feature type="compositionally biased region" description="Polar residues" evidence="1">
    <location>
        <begin position="349"/>
        <end position="363"/>
    </location>
</feature>
<dbReference type="PANTHER" id="PTHR12751">
    <property type="entry name" value="PHOSPHATASE AND ACTIN REGULATOR PHACTR"/>
    <property type="match status" value="1"/>
</dbReference>
<sequence length="1145" mass="124271">MTSVSAATPLQEHHHPSSSDQPSSDEILFDTSQSFAKGIRDQLKNHPRSPPSGSFSSSTCSLSNEKSNDPALLKITSNSSFTSHHKTTSIVSADQLSFKTANEEDHQHSVDNTIKESSSTTSENNHDKSSKDPQQNNKSTPPSTKDSKPSFTLSNSSIKRSGSLIGVSTASISVAAAVATTTTTNAIGTLSRNDSTAKEVVTAAKNHQRQQSSASEFTEDFGKVADQKWKRKPPATVYKEEDDEEEAKKPSSAPPVAVIQKSNLQPTIPKIATAPSTTTTTSPTKSSAKINRRSFFGFGNKPTQTSISDPVLITDNSNISDSKLQVPEALQTIQQQQKQLFGDVPKNYIPTQNQNTPSATTIDNSSNNTTPKNKNTNANLSVNDTPTKSKRFSRLPSRKPSSASLFTTYTASSNTSTANNNNTHSSSALQPAKKSSSLKSFFKYKKSMSTNNLNSSLRANQQPSSNHLKSASNLDLHAAYRNGQSNGYGGDSYSMMSLSMDSRSISSNATTRTSISTFKKQILNKFRSKNNTQSSGSSVFTFKKNSNDSRKSRVDNTDATSIRTSNTANFNYAISNMAKQNQENNSNNEPSIVINGVDDSGFCTPKKTSGSVNESFGDSTIKRDMTSPLSTGSEDTSKKPSVSIPADLSGTADNEVTTESLLSPELKNFDEGDILFPKSLDLKEVNNIVSIERKLSTKRADSVRKNRNSIEVKAKEGGMTVEIGKEVNEPNAGGLKKTNSILKKKATGKEKDLENDVIQEVSKEDSFAEDKIETPNGDSAIKDDAKNFEPPASLAVTGSHSKHSSTSSTSDFGIKFEDSNLDLDFTDFQQNGSVYTTDDVSSRSFESNDESERNLRAVNRNEIITAASKQQELNEKLNRAKVPGINTGSSNLAKNVPTSNNNYTKVVNDQSATAPVNPGAKKPPTQANGKSKGGFINSFKNIYNRSSENVNKAASSPPSSSSSPPPASQAHRPQPPTIEVTDTNNRYQQQQQQQQSPSTPPNKKRYSHRSTLSSGSTVSSHSQHQYGHRRNNLSSNSFNSIVGASQSSPASSGQSRRLGNHPYGARSNNSSNIYLGNNGGSHRVKFSSRIILYETYNADDYDRHPEIATCNQLTPLLAQQIREELNTFKAQMPIHDESRCYTHFF</sequence>
<feature type="region of interest" description="Disordered" evidence="1">
    <location>
        <begin position="884"/>
        <end position="937"/>
    </location>
</feature>
<feature type="region of interest" description="Disordered" evidence="1">
    <location>
        <begin position="605"/>
        <end position="652"/>
    </location>
</feature>
<gene>
    <name evidence="2" type="ORF">DASC09_009020</name>
</gene>
<feature type="compositionally biased region" description="Basic residues" evidence="1">
    <location>
        <begin position="388"/>
        <end position="397"/>
    </location>
</feature>
<feature type="region of interest" description="Disordered" evidence="1">
    <location>
        <begin position="762"/>
        <end position="813"/>
    </location>
</feature>
<feature type="compositionally biased region" description="Basic and acidic residues" evidence="1">
    <location>
        <begin position="545"/>
        <end position="556"/>
    </location>
</feature>
<feature type="region of interest" description="Disordered" evidence="1">
    <location>
        <begin position="1"/>
        <end position="67"/>
    </location>
</feature>
<feature type="compositionally biased region" description="Polar residues" evidence="1">
    <location>
        <begin position="1066"/>
        <end position="1075"/>
    </location>
</feature>
<feature type="compositionally biased region" description="Polar residues" evidence="1">
    <location>
        <begin position="529"/>
        <end position="544"/>
    </location>
</feature>
<feature type="compositionally biased region" description="Polar residues" evidence="1">
    <location>
        <begin position="110"/>
        <end position="123"/>
    </location>
</feature>
<dbReference type="RefSeq" id="XP_064850577.1">
    <property type="nucleotide sequence ID" value="XM_064994505.1"/>
</dbReference>
<feature type="compositionally biased region" description="Low complexity" evidence="1">
    <location>
        <begin position="1032"/>
        <end position="1057"/>
    </location>
</feature>
<reference evidence="2 3" key="1">
    <citation type="journal article" date="2023" name="Elife">
        <title>Identification of key yeast species and microbe-microbe interactions impacting larval growth of Drosophila in the wild.</title>
        <authorList>
            <person name="Mure A."/>
            <person name="Sugiura Y."/>
            <person name="Maeda R."/>
            <person name="Honda K."/>
            <person name="Sakurai N."/>
            <person name="Takahashi Y."/>
            <person name="Watada M."/>
            <person name="Katoh T."/>
            <person name="Gotoh A."/>
            <person name="Gotoh Y."/>
            <person name="Taniguchi I."/>
            <person name="Nakamura K."/>
            <person name="Hayashi T."/>
            <person name="Katayama T."/>
            <person name="Uemura T."/>
            <person name="Hattori Y."/>
        </authorList>
    </citation>
    <scope>NUCLEOTIDE SEQUENCE [LARGE SCALE GENOMIC DNA]</scope>
    <source>
        <strain evidence="2 3">SC-9</strain>
    </source>
</reference>
<name>A0AAV5QG05_9ASCO</name>
<feature type="compositionally biased region" description="Low complexity" evidence="1">
    <location>
        <begin position="138"/>
        <end position="152"/>
    </location>
</feature>
<feature type="compositionally biased region" description="Low complexity" evidence="1">
    <location>
        <begin position="953"/>
        <end position="972"/>
    </location>
</feature>
<dbReference type="EMBL" id="BTFZ01000002">
    <property type="protein sequence ID" value="GMM33577.1"/>
    <property type="molecule type" value="Genomic_DNA"/>
</dbReference>
<dbReference type="PANTHER" id="PTHR12751:SF18">
    <property type="entry name" value="PHOSPHATASE AND ACTIN REGULATOR 1"/>
    <property type="match status" value="1"/>
</dbReference>
<feature type="compositionally biased region" description="Polar residues" evidence="1">
    <location>
        <begin position="606"/>
        <end position="618"/>
    </location>
</feature>